<comment type="caution">
    <text evidence="1">The sequence shown here is derived from an EMBL/GenBank/DDBJ whole genome shotgun (WGS) entry which is preliminary data.</text>
</comment>
<organism evidence="1 2">
    <name type="scientific">Nannochloropsis gaditana</name>
    <dbReference type="NCBI Taxonomy" id="72520"/>
    <lineage>
        <taxon>Eukaryota</taxon>
        <taxon>Sar</taxon>
        <taxon>Stramenopiles</taxon>
        <taxon>Ochrophyta</taxon>
        <taxon>Eustigmatophyceae</taxon>
        <taxon>Eustigmatales</taxon>
        <taxon>Monodopsidaceae</taxon>
        <taxon>Nannochloropsis</taxon>
    </lineage>
</organism>
<evidence type="ECO:0000313" key="1">
    <source>
        <dbReference type="EMBL" id="EWM23435.1"/>
    </source>
</evidence>
<gene>
    <name evidence="1" type="ORF">Naga_100275g2</name>
</gene>
<proteinExistence type="predicted"/>
<dbReference type="Proteomes" id="UP000019335">
    <property type="component" value="Chromosome 17"/>
</dbReference>
<sequence length="117" mass="13236">MFEKAPTKETGTNDSTRVSARNLLGSTLASLEATQHISDVEPQGRKHILQCKMSTKPHTREACLHAPTWQYLSVSQDENTFSAWAPLRHYNCLVLQHVRDVYDLLKKGSVILSFRVV</sequence>
<name>W7T8U8_9STRA</name>
<accession>W7T8U8</accession>
<dbReference type="EMBL" id="AZIL01001670">
    <property type="protein sequence ID" value="EWM23435.1"/>
    <property type="molecule type" value="Genomic_DNA"/>
</dbReference>
<keyword evidence="2" id="KW-1185">Reference proteome</keyword>
<dbReference type="AlphaFoldDB" id="W7T8U8"/>
<protein>
    <submittedName>
        <fullName evidence="1">Uncharacterized protein</fullName>
    </submittedName>
</protein>
<evidence type="ECO:0000313" key="2">
    <source>
        <dbReference type="Proteomes" id="UP000019335"/>
    </source>
</evidence>
<reference evidence="1 2" key="1">
    <citation type="journal article" date="2014" name="Mol. Plant">
        <title>Chromosome Scale Genome Assembly and Transcriptome Profiling of Nannochloropsis gaditana in Nitrogen Depletion.</title>
        <authorList>
            <person name="Corteggiani Carpinelli E."/>
            <person name="Telatin A."/>
            <person name="Vitulo N."/>
            <person name="Forcato C."/>
            <person name="D'Angelo M."/>
            <person name="Schiavon R."/>
            <person name="Vezzi A."/>
            <person name="Giacometti G.M."/>
            <person name="Morosinotto T."/>
            <person name="Valle G."/>
        </authorList>
    </citation>
    <scope>NUCLEOTIDE SEQUENCE [LARGE SCALE GENOMIC DNA]</scope>
    <source>
        <strain evidence="1 2">B-31</strain>
    </source>
</reference>